<sequence>MRNPPPASADVALEPVRAQLLRAARAEADALSAAADAEVRAVLAEADGRAAAILDEARRMGEADAAAARDAARARARRTARARELAARRECWEELRRRVVAGVEDLRHADSYPALRARLAARVRAALGPEAEVAETPRGGVTGRTADRRLDCGLTALALRALERIDGEAEELWAP</sequence>
<keyword evidence="3" id="KW-0406">Ion transport</keyword>
<evidence type="ECO:0000313" key="5">
    <source>
        <dbReference type="Proteomes" id="UP001221328"/>
    </source>
</evidence>
<evidence type="ECO:0000313" key="4">
    <source>
        <dbReference type="EMBL" id="MDC2954744.1"/>
    </source>
</evidence>
<proteinExistence type="inferred from homology"/>
<dbReference type="Pfam" id="PF01991">
    <property type="entry name" value="vATP-synt_E"/>
    <property type="match status" value="1"/>
</dbReference>
<protein>
    <submittedName>
        <fullName evidence="4">V-type ATP synthase subunit E family protein</fullName>
    </submittedName>
</protein>
<dbReference type="RefSeq" id="WP_272174887.1">
    <property type="nucleotide sequence ID" value="NZ_JAQOSK010000003.1"/>
</dbReference>
<comment type="similarity">
    <text evidence="1">Belongs to the V-ATPase E subunit family.</text>
</comment>
<keyword evidence="2" id="KW-0813">Transport</keyword>
<reference evidence="4 5" key="1">
    <citation type="journal article" date="2015" name="Int. J. Syst. Evol. Microbiol.">
        <title>Streptomyces gilvifuscus sp. nov., an actinomycete that produces antibacterial compounds isolated from soil.</title>
        <authorList>
            <person name="Nguyen T.M."/>
            <person name="Kim J."/>
        </authorList>
    </citation>
    <scope>NUCLEOTIDE SEQUENCE [LARGE SCALE GENOMIC DNA]</scope>
    <source>
        <strain evidence="4 5">T113</strain>
    </source>
</reference>
<evidence type="ECO:0000256" key="3">
    <source>
        <dbReference type="ARBA" id="ARBA00023065"/>
    </source>
</evidence>
<evidence type="ECO:0000256" key="2">
    <source>
        <dbReference type="ARBA" id="ARBA00022448"/>
    </source>
</evidence>
<dbReference type="InterPro" id="IPR002842">
    <property type="entry name" value="ATPase_V1_Esu"/>
</dbReference>
<evidence type="ECO:0000256" key="1">
    <source>
        <dbReference type="ARBA" id="ARBA00005901"/>
    </source>
</evidence>
<dbReference type="EMBL" id="JAQOSK010000003">
    <property type="protein sequence ID" value="MDC2954744.1"/>
    <property type="molecule type" value="Genomic_DNA"/>
</dbReference>
<organism evidence="4 5">
    <name type="scientific">Streptomyces gilvifuscus</name>
    <dbReference type="NCBI Taxonomy" id="1550617"/>
    <lineage>
        <taxon>Bacteria</taxon>
        <taxon>Bacillati</taxon>
        <taxon>Actinomycetota</taxon>
        <taxon>Actinomycetes</taxon>
        <taxon>Kitasatosporales</taxon>
        <taxon>Streptomycetaceae</taxon>
        <taxon>Streptomyces</taxon>
    </lineage>
</organism>
<name>A0ABT5FQF1_9ACTN</name>
<gene>
    <name evidence="4" type="ORF">PO587_09745</name>
</gene>
<accession>A0ABT5FQF1</accession>
<dbReference type="Proteomes" id="UP001221328">
    <property type="component" value="Unassembled WGS sequence"/>
</dbReference>
<keyword evidence="5" id="KW-1185">Reference proteome</keyword>
<comment type="caution">
    <text evidence="4">The sequence shown here is derived from an EMBL/GenBank/DDBJ whole genome shotgun (WGS) entry which is preliminary data.</text>
</comment>